<evidence type="ECO:0000313" key="4">
    <source>
        <dbReference type="Proteomes" id="UP000548326"/>
    </source>
</evidence>
<keyword evidence="1" id="KW-0472">Membrane</keyword>
<dbReference type="PROSITE" id="PS51746">
    <property type="entry name" value="PPM_2"/>
    <property type="match status" value="1"/>
</dbReference>
<dbReference type="CDD" id="cd00143">
    <property type="entry name" value="PP2Cc"/>
    <property type="match status" value="1"/>
</dbReference>
<dbReference type="SUPFAM" id="SSF81606">
    <property type="entry name" value="PP2C-like"/>
    <property type="match status" value="1"/>
</dbReference>
<dbReference type="InterPro" id="IPR001932">
    <property type="entry name" value="PPM-type_phosphatase-like_dom"/>
</dbReference>
<evidence type="ECO:0000259" key="2">
    <source>
        <dbReference type="PROSITE" id="PS51746"/>
    </source>
</evidence>
<accession>A0A841JH38</accession>
<reference evidence="3 4" key="1">
    <citation type="submission" date="2020-08" db="EMBL/GenBank/DDBJ databases">
        <title>Genomic Encyclopedia of Type Strains, Phase IV (KMG-V): Genome sequencing to study the core and pangenomes of soil and plant-associated prokaryotes.</title>
        <authorList>
            <person name="Whitman W."/>
        </authorList>
    </citation>
    <scope>NUCLEOTIDE SEQUENCE [LARGE SCALE GENOMIC DNA]</scope>
    <source>
        <strain evidence="3 4">MP601</strain>
    </source>
</reference>
<sequence>MANNFFGITDIGRQRDNNEDTFIAQKSGDGNFIIACVIDGVGGYVGGEVAADIARECILEQLSYIAGDVVPLLVNTINIANQKIYDKKKTDKQLENMACVLTLAVIDIQNNQFYYAHVGDTRLYLLRDHTLIKISKDHSFVGFLEDSGRLTEEAAMDHPKRNEINKALGFNPEISKDPDFVETGHSPFLPGDILLVCSDGLTDLVDKSLITAILTGSDSIEEKGKRLIDAANSKGGKDNVTVALVQNDKAPRQHSATRPGTAVAKVTDEIVDPLAQPKLPDGPATIPVRQKSNRGSMIVLFILLALALAGFLWQFWLNYQLKQNPVKTYVTHVKVKNAQEIKLQDTINKLKGKTLILSAADYPEPIVLTDSLHIDGDSLYIKAKGNILFKRDSLYHGPALTLAATCKFIVLDSVAFEGFKITITTHNDALVLKHVVFNNCEAPVQTSYSFPANKQVSGRLFGGMFKIDSLPGSKNQESGIKKK</sequence>
<name>A0A841JH38_9SPHI</name>
<keyword evidence="1" id="KW-1133">Transmembrane helix</keyword>
<feature type="transmembrane region" description="Helical" evidence="1">
    <location>
        <begin position="298"/>
        <end position="317"/>
    </location>
</feature>
<evidence type="ECO:0000313" key="3">
    <source>
        <dbReference type="EMBL" id="MBB6127351.1"/>
    </source>
</evidence>
<organism evidence="3 4">
    <name type="scientific">Mucilaginibacter lappiensis</name>
    <dbReference type="NCBI Taxonomy" id="354630"/>
    <lineage>
        <taxon>Bacteria</taxon>
        <taxon>Pseudomonadati</taxon>
        <taxon>Bacteroidota</taxon>
        <taxon>Sphingobacteriia</taxon>
        <taxon>Sphingobacteriales</taxon>
        <taxon>Sphingobacteriaceae</taxon>
        <taxon>Mucilaginibacter</taxon>
    </lineage>
</organism>
<dbReference type="InterPro" id="IPR036457">
    <property type="entry name" value="PPM-type-like_dom_sf"/>
</dbReference>
<dbReference type="SMART" id="SM00331">
    <property type="entry name" value="PP2C_SIG"/>
    <property type="match status" value="1"/>
</dbReference>
<dbReference type="Proteomes" id="UP000548326">
    <property type="component" value="Unassembled WGS sequence"/>
</dbReference>
<dbReference type="EMBL" id="JACHCA010000003">
    <property type="protein sequence ID" value="MBB6127351.1"/>
    <property type="molecule type" value="Genomic_DNA"/>
</dbReference>
<proteinExistence type="predicted"/>
<dbReference type="SMART" id="SM00332">
    <property type="entry name" value="PP2Cc"/>
    <property type="match status" value="1"/>
</dbReference>
<feature type="domain" description="PPM-type phosphatase" evidence="2">
    <location>
        <begin position="5"/>
        <end position="247"/>
    </location>
</feature>
<gene>
    <name evidence="3" type="ORF">HDF22_001457</name>
</gene>
<dbReference type="AlphaFoldDB" id="A0A841JH38"/>
<protein>
    <submittedName>
        <fullName evidence="3">Serine/threonine protein phosphatase PrpC</fullName>
    </submittedName>
</protein>
<comment type="caution">
    <text evidence="3">The sequence shown here is derived from an EMBL/GenBank/DDBJ whole genome shotgun (WGS) entry which is preliminary data.</text>
</comment>
<evidence type="ECO:0000256" key="1">
    <source>
        <dbReference type="SAM" id="Phobius"/>
    </source>
</evidence>
<keyword evidence="1" id="KW-0812">Transmembrane</keyword>
<dbReference type="Gene3D" id="3.60.40.10">
    <property type="entry name" value="PPM-type phosphatase domain"/>
    <property type="match status" value="1"/>
</dbReference>
<dbReference type="Pfam" id="PF13672">
    <property type="entry name" value="PP2C_2"/>
    <property type="match status" value="1"/>
</dbReference>
<dbReference type="RefSeq" id="WP_183586572.1">
    <property type="nucleotide sequence ID" value="NZ_JACHCA010000003.1"/>
</dbReference>